<dbReference type="AlphaFoldDB" id="A0A1V4HF57"/>
<dbReference type="PANTHER" id="PTHR43048:SF4">
    <property type="entry name" value="RING-CLEAVING DIOXYGENASE-RELATED"/>
    <property type="match status" value="1"/>
</dbReference>
<evidence type="ECO:0000313" key="3">
    <source>
        <dbReference type="EMBL" id="OPH51956.1"/>
    </source>
</evidence>
<evidence type="ECO:0000256" key="1">
    <source>
        <dbReference type="ARBA" id="ARBA00022723"/>
    </source>
</evidence>
<dbReference type="Gene3D" id="3.10.180.10">
    <property type="entry name" value="2,3-Dihydroxybiphenyl 1,2-Dioxygenase, domain 1"/>
    <property type="match status" value="1"/>
</dbReference>
<dbReference type="EMBL" id="MBTG01000028">
    <property type="protein sequence ID" value="OPH51956.1"/>
    <property type="molecule type" value="Genomic_DNA"/>
</dbReference>
<dbReference type="GO" id="GO:0046872">
    <property type="term" value="F:metal ion binding"/>
    <property type="evidence" value="ECO:0007669"/>
    <property type="project" value="UniProtKB-KW"/>
</dbReference>
<organism evidence="3 4">
    <name type="scientific">Paenibacillus ferrarius</name>
    <dbReference type="NCBI Taxonomy" id="1469647"/>
    <lineage>
        <taxon>Bacteria</taxon>
        <taxon>Bacillati</taxon>
        <taxon>Bacillota</taxon>
        <taxon>Bacilli</taxon>
        <taxon>Bacillales</taxon>
        <taxon>Paenibacillaceae</taxon>
        <taxon>Paenibacillus</taxon>
    </lineage>
</organism>
<dbReference type="OrthoDB" id="9796521at2"/>
<reference evidence="4" key="1">
    <citation type="submission" date="2016-07" db="EMBL/GenBank/DDBJ databases">
        <authorList>
            <person name="Florea S."/>
            <person name="Webb J.S."/>
            <person name="Jaromczyk J."/>
            <person name="Schardl C.L."/>
        </authorList>
    </citation>
    <scope>NUCLEOTIDE SEQUENCE [LARGE SCALE GENOMIC DNA]</scope>
    <source>
        <strain evidence="4">CY1</strain>
    </source>
</reference>
<comment type="caution">
    <text evidence="3">The sequence shown here is derived from an EMBL/GenBank/DDBJ whole genome shotgun (WGS) entry which is preliminary data.</text>
</comment>
<name>A0A1V4HF57_9BACL</name>
<dbReference type="Pfam" id="PF00903">
    <property type="entry name" value="Glyoxalase"/>
    <property type="match status" value="1"/>
</dbReference>
<dbReference type="InterPro" id="IPR037523">
    <property type="entry name" value="VOC_core"/>
</dbReference>
<evidence type="ECO:0000259" key="2">
    <source>
        <dbReference type="PROSITE" id="PS51819"/>
    </source>
</evidence>
<dbReference type="RefSeq" id="WP_079416642.1">
    <property type="nucleotide sequence ID" value="NZ_MBTG01000028.1"/>
</dbReference>
<dbReference type="InterPro" id="IPR051785">
    <property type="entry name" value="MMCE/EMCE_epimerase"/>
</dbReference>
<sequence>MKLLQVRILVEDFQKSVAFYRDQLKLKVDWYEESMDYALFDTGAARIELMSRKAMSESLGEDLGPTLPYATNFLLNIEVENLDAAYARLREHGVHFVKEPFLNPLWNGQFAYLRDLDGTLIELYQAAQKEGEAHV</sequence>
<dbReference type="SUPFAM" id="SSF54593">
    <property type="entry name" value="Glyoxalase/Bleomycin resistance protein/Dihydroxybiphenyl dioxygenase"/>
    <property type="match status" value="1"/>
</dbReference>
<gene>
    <name evidence="3" type="ORF">BC351_33770</name>
</gene>
<dbReference type="InterPro" id="IPR029068">
    <property type="entry name" value="Glyas_Bleomycin-R_OHBP_Dase"/>
</dbReference>
<protein>
    <recommendedName>
        <fullName evidence="2">VOC domain-containing protein</fullName>
    </recommendedName>
</protein>
<dbReference type="CDD" id="cd07264">
    <property type="entry name" value="VOC_like"/>
    <property type="match status" value="1"/>
</dbReference>
<dbReference type="PANTHER" id="PTHR43048">
    <property type="entry name" value="METHYLMALONYL-COA EPIMERASE"/>
    <property type="match status" value="1"/>
</dbReference>
<dbReference type="STRING" id="1469647.BC351_33770"/>
<evidence type="ECO:0000313" key="4">
    <source>
        <dbReference type="Proteomes" id="UP000190626"/>
    </source>
</evidence>
<keyword evidence="1" id="KW-0479">Metal-binding</keyword>
<dbReference type="Proteomes" id="UP000190626">
    <property type="component" value="Unassembled WGS sequence"/>
</dbReference>
<dbReference type="InterPro" id="IPR004360">
    <property type="entry name" value="Glyas_Fos-R_dOase_dom"/>
</dbReference>
<keyword evidence="4" id="KW-1185">Reference proteome</keyword>
<proteinExistence type="predicted"/>
<dbReference type="GO" id="GO:0046491">
    <property type="term" value="P:L-methylmalonyl-CoA metabolic process"/>
    <property type="evidence" value="ECO:0007669"/>
    <property type="project" value="TreeGrafter"/>
</dbReference>
<dbReference type="GO" id="GO:0004493">
    <property type="term" value="F:methylmalonyl-CoA epimerase activity"/>
    <property type="evidence" value="ECO:0007669"/>
    <property type="project" value="TreeGrafter"/>
</dbReference>
<feature type="domain" description="VOC" evidence="2">
    <location>
        <begin position="2"/>
        <end position="126"/>
    </location>
</feature>
<accession>A0A1V4HF57</accession>
<dbReference type="PROSITE" id="PS51819">
    <property type="entry name" value="VOC"/>
    <property type="match status" value="1"/>
</dbReference>